<reference evidence="3" key="1">
    <citation type="journal article" date="2019" name="Int. J. Syst. Evol. Microbiol.">
        <title>The Global Catalogue of Microorganisms (GCM) 10K type strain sequencing project: providing services to taxonomists for standard genome sequencing and annotation.</title>
        <authorList>
            <consortium name="The Broad Institute Genomics Platform"/>
            <consortium name="The Broad Institute Genome Sequencing Center for Infectious Disease"/>
            <person name="Wu L."/>
            <person name="Ma J."/>
        </authorList>
    </citation>
    <scope>NUCLEOTIDE SEQUENCE [LARGE SCALE GENOMIC DNA]</scope>
    <source>
        <strain evidence="3">TBRC 1276</strain>
    </source>
</reference>
<feature type="transmembrane region" description="Helical" evidence="1">
    <location>
        <begin position="115"/>
        <end position="140"/>
    </location>
</feature>
<evidence type="ECO:0008006" key="4">
    <source>
        <dbReference type="Google" id="ProtNLM"/>
    </source>
</evidence>
<organism evidence="2 3">
    <name type="scientific">Nonomuraea purpurea</name>
    <dbReference type="NCBI Taxonomy" id="1849276"/>
    <lineage>
        <taxon>Bacteria</taxon>
        <taxon>Bacillati</taxon>
        <taxon>Actinomycetota</taxon>
        <taxon>Actinomycetes</taxon>
        <taxon>Streptosporangiales</taxon>
        <taxon>Streptosporangiaceae</taxon>
        <taxon>Nonomuraea</taxon>
    </lineage>
</organism>
<feature type="transmembrane region" description="Helical" evidence="1">
    <location>
        <begin position="65"/>
        <end position="85"/>
    </location>
</feature>
<keyword evidence="1" id="KW-0472">Membrane</keyword>
<sequence length="259" mass="26819">MSTAVPRQEPAVSAAVRPIPFHRLLRVETRKLVDTRSGKVLTAILIVLSLAAVVVRGVVDGPRLSLLSGTAGIVFGILLPVLAILTMTGEWSHRTALTTFALEPRRVRVLAAKCVPPLVATVAACVLALLVAAPVTAAVAAVQGVPPVWTVELLPELGSIAAMVLTTAMGLALGLLLLNAPAAIVIYLSSTMVWSYVKVLLGSTGQTLAQWLDLGAACGPLIAGDMTGLDVARLATATLVWVVIPLVVGALRVSQKDIG</sequence>
<proteinExistence type="predicted"/>
<accession>A0ABV8GED1</accession>
<evidence type="ECO:0000313" key="3">
    <source>
        <dbReference type="Proteomes" id="UP001595851"/>
    </source>
</evidence>
<keyword evidence="1" id="KW-1133">Transmembrane helix</keyword>
<gene>
    <name evidence="2" type="ORF">ACFOY2_28425</name>
</gene>
<evidence type="ECO:0000256" key="1">
    <source>
        <dbReference type="SAM" id="Phobius"/>
    </source>
</evidence>
<name>A0ABV8GED1_9ACTN</name>
<keyword evidence="3" id="KW-1185">Reference proteome</keyword>
<dbReference type="EMBL" id="JBHSBI010000015">
    <property type="protein sequence ID" value="MFC4011183.1"/>
    <property type="molecule type" value="Genomic_DNA"/>
</dbReference>
<feature type="transmembrane region" description="Helical" evidence="1">
    <location>
        <begin position="160"/>
        <end position="187"/>
    </location>
</feature>
<dbReference type="RefSeq" id="WP_379531141.1">
    <property type="nucleotide sequence ID" value="NZ_JBHSBI010000015.1"/>
</dbReference>
<comment type="caution">
    <text evidence="2">The sequence shown here is derived from an EMBL/GenBank/DDBJ whole genome shotgun (WGS) entry which is preliminary data.</text>
</comment>
<feature type="transmembrane region" description="Helical" evidence="1">
    <location>
        <begin position="40"/>
        <end position="59"/>
    </location>
</feature>
<protein>
    <recommendedName>
        <fullName evidence="4">ABC transporter permease</fullName>
    </recommendedName>
</protein>
<feature type="transmembrane region" description="Helical" evidence="1">
    <location>
        <begin position="234"/>
        <end position="253"/>
    </location>
</feature>
<evidence type="ECO:0000313" key="2">
    <source>
        <dbReference type="EMBL" id="MFC4011183.1"/>
    </source>
</evidence>
<keyword evidence="1" id="KW-0812">Transmembrane</keyword>
<dbReference type="Proteomes" id="UP001595851">
    <property type="component" value="Unassembled WGS sequence"/>
</dbReference>